<organism evidence="2 3">
    <name type="scientific">Candidatus Uhrbacteria bacterium GW2011_GWF2_44_350</name>
    <dbReference type="NCBI Taxonomy" id="1619000"/>
    <lineage>
        <taxon>Bacteria</taxon>
        <taxon>Candidatus Uhriibacteriota</taxon>
    </lineage>
</organism>
<gene>
    <name evidence="2" type="ORF">UW63_C0018G0005</name>
</gene>
<dbReference type="EMBL" id="LCJB01000018">
    <property type="protein sequence ID" value="KKT71370.1"/>
    <property type="molecule type" value="Genomic_DNA"/>
</dbReference>
<protein>
    <submittedName>
        <fullName evidence="2">Uncharacterized protein</fullName>
    </submittedName>
</protein>
<sequence length="206" mass="22738">MKKTTSSPTRRGLDFKTILIIFILLVAGGVCLWQAANFKASEKNLQNQISSIEGQLSQIQGENSALVEQTNESFELINNYCSSVECLFNVNNSKYPLGLAVIEGYYSPVERTAWEETKECDSFTVTGGSEELIRVMVELVDGGNTVHSKNELGQPIINLGLDLISDSEFEAIKNSDLDNPIELTVLLTTPPDIGVEVCYRDVIVLR</sequence>
<proteinExistence type="predicted"/>
<dbReference type="AlphaFoldDB" id="A0A0G1JJ34"/>
<comment type="caution">
    <text evidence="2">The sequence shown here is derived from an EMBL/GenBank/DDBJ whole genome shotgun (WGS) entry which is preliminary data.</text>
</comment>
<evidence type="ECO:0000313" key="3">
    <source>
        <dbReference type="Proteomes" id="UP000034154"/>
    </source>
</evidence>
<keyword evidence="1" id="KW-0812">Transmembrane</keyword>
<keyword evidence="1" id="KW-1133">Transmembrane helix</keyword>
<keyword evidence="1" id="KW-0472">Membrane</keyword>
<evidence type="ECO:0000256" key="1">
    <source>
        <dbReference type="SAM" id="Phobius"/>
    </source>
</evidence>
<accession>A0A0G1JJ34</accession>
<dbReference type="Proteomes" id="UP000034154">
    <property type="component" value="Unassembled WGS sequence"/>
</dbReference>
<name>A0A0G1JJ34_9BACT</name>
<reference evidence="2 3" key="1">
    <citation type="journal article" date="2015" name="Nature">
        <title>rRNA introns, odd ribosomes, and small enigmatic genomes across a large radiation of phyla.</title>
        <authorList>
            <person name="Brown C.T."/>
            <person name="Hug L.A."/>
            <person name="Thomas B.C."/>
            <person name="Sharon I."/>
            <person name="Castelle C.J."/>
            <person name="Singh A."/>
            <person name="Wilkins M.J."/>
            <person name="Williams K.H."/>
            <person name="Banfield J.F."/>
        </authorList>
    </citation>
    <scope>NUCLEOTIDE SEQUENCE [LARGE SCALE GENOMIC DNA]</scope>
</reference>
<evidence type="ECO:0000313" key="2">
    <source>
        <dbReference type="EMBL" id="KKT71370.1"/>
    </source>
</evidence>
<feature type="transmembrane region" description="Helical" evidence="1">
    <location>
        <begin position="12"/>
        <end position="36"/>
    </location>
</feature>